<dbReference type="PANTHER" id="PTHR35011">
    <property type="entry name" value="2,3-DIKETO-L-GULONATE TRAP TRANSPORTER SMALL PERMEASE PROTEIN YIAM"/>
    <property type="match status" value="1"/>
</dbReference>
<sequence length="190" mass="20674">MQPTSADQPSAGGPPRRALLDHAYTVLKVLLTAMFTGVVVAAILQVFARYVLQTSIPGTEEVARYLMVACTFLAIPVLARSRNQIAVDALAHYLPKGMTQVWLARLILLVELMFLVIFSYYTISFVQELAGTGQASVSLQIPLFWVVCTMAAGAVLGIVTTLLLIIDTFIRPDPRNPYGLTTVEHGQPQG</sequence>
<protein>
    <submittedName>
        <fullName evidence="11">TRAP-type C4-dicarboxylate transport system permease small subunit</fullName>
    </submittedName>
</protein>
<keyword evidence="7 9" id="KW-0472">Membrane</keyword>
<gene>
    <name evidence="11" type="ORF">EV140_0116</name>
</gene>
<evidence type="ECO:0000256" key="8">
    <source>
        <dbReference type="ARBA" id="ARBA00038436"/>
    </source>
</evidence>
<dbReference type="Pfam" id="PF04290">
    <property type="entry name" value="DctQ"/>
    <property type="match status" value="1"/>
</dbReference>
<dbReference type="InterPro" id="IPR055348">
    <property type="entry name" value="DctQ"/>
</dbReference>
<keyword evidence="3" id="KW-1003">Cell membrane</keyword>
<keyword evidence="2" id="KW-0813">Transport</keyword>
<dbReference type="InterPro" id="IPR007387">
    <property type="entry name" value="TRAP_DctQ"/>
</dbReference>
<dbReference type="RefSeq" id="WP_130280056.1">
    <property type="nucleotide sequence ID" value="NZ_SGXT01000006.1"/>
</dbReference>
<dbReference type="GO" id="GO:0022857">
    <property type="term" value="F:transmembrane transporter activity"/>
    <property type="evidence" value="ECO:0007669"/>
    <property type="project" value="TreeGrafter"/>
</dbReference>
<keyword evidence="6 9" id="KW-1133">Transmembrane helix</keyword>
<evidence type="ECO:0000313" key="12">
    <source>
        <dbReference type="Proteomes" id="UP000292408"/>
    </source>
</evidence>
<keyword evidence="4" id="KW-0997">Cell inner membrane</keyword>
<evidence type="ECO:0000256" key="2">
    <source>
        <dbReference type="ARBA" id="ARBA00022448"/>
    </source>
</evidence>
<dbReference type="EMBL" id="SGXT01000006">
    <property type="protein sequence ID" value="RZT66414.1"/>
    <property type="molecule type" value="Genomic_DNA"/>
</dbReference>
<evidence type="ECO:0000256" key="7">
    <source>
        <dbReference type="ARBA" id="ARBA00023136"/>
    </source>
</evidence>
<feature type="transmembrane region" description="Helical" evidence="9">
    <location>
        <begin position="143"/>
        <end position="166"/>
    </location>
</feature>
<organism evidence="11 12">
    <name type="scientific">Microcella alkaliphila</name>
    <dbReference type="NCBI Taxonomy" id="279828"/>
    <lineage>
        <taxon>Bacteria</taxon>
        <taxon>Bacillati</taxon>
        <taxon>Actinomycetota</taxon>
        <taxon>Actinomycetes</taxon>
        <taxon>Micrococcales</taxon>
        <taxon>Microbacteriaceae</taxon>
        <taxon>Microcella</taxon>
    </lineage>
</organism>
<dbReference type="GO" id="GO:0015740">
    <property type="term" value="P:C4-dicarboxylate transport"/>
    <property type="evidence" value="ECO:0007669"/>
    <property type="project" value="TreeGrafter"/>
</dbReference>
<evidence type="ECO:0000256" key="4">
    <source>
        <dbReference type="ARBA" id="ARBA00022519"/>
    </source>
</evidence>
<keyword evidence="12" id="KW-1185">Reference proteome</keyword>
<evidence type="ECO:0000259" key="10">
    <source>
        <dbReference type="Pfam" id="PF04290"/>
    </source>
</evidence>
<feature type="transmembrane region" description="Helical" evidence="9">
    <location>
        <begin position="102"/>
        <end position="123"/>
    </location>
</feature>
<comment type="similarity">
    <text evidence="8">Belongs to the TRAP transporter small permease family.</text>
</comment>
<dbReference type="GO" id="GO:0005886">
    <property type="term" value="C:plasma membrane"/>
    <property type="evidence" value="ECO:0007669"/>
    <property type="project" value="UniProtKB-SubCell"/>
</dbReference>
<comment type="caution">
    <text evidence="11">The sequence shown here is derived from an EMBL/GenBank/DDBJ whole genome shotgun (WGS) entry which is preliminary data.</text>
</comment>
<evidence type="ECO:0000256" key="5">
    <source>
        <dbReference type="ARBA" id="ARBA00022692"/>
    </source>
</evidence>
<dbReference type="AlphaFoldDB" id="A0A4Q7TZ33"/>
<name>A0A4Q7TZ33_9MICO</name>
<keyword evidence="5 9" id="KW-0812">Transmembrane</keyword>
<feature type="domain" description="Tripartite ATP-independent periplasmic transporters DctQ component" evidence="10">
    <location>
        <begin position="39"/>
        <end position="167"/>
    </location>
</feature>
<evidence type="ECO:0000256" key="3">
    <source>
        <dbReference type="ARBA" id="ARBA00022475"/>
    </source>
</evidence>
<accession>A0A4Q7TZ33</accession>
<reference evidence="11 12" key="1">
    <citation type="journal article" date="2015" name="Stand. Genomic Sci.">
        <title>Genomic Encyclopedia of Bacterial and Archaeal Type Strains, Phase III: the genomes of soil and plant-associated and newly described type strains.</title>
        <authorList>
            <person name="Whitman W.B."/>
            <person name="Woyke T."/>
            <person name="Klenk H.P."/>
            <person name="Zhou Y."/>
            <person name="Lilburn T.G."/>
            <person name="Beck B.J."/>
            <person name="De Vos P."/>
            <person name="Vandamme P."/>
            <person name="Eisen J.A."/>
            <person name="Garrity G."/>
            <person name="Hugenholtz P."/>
            <person name="Kyrpides N.C."/>
        </authorList>
    </citation>
    <scope>NUCLEOTIDE SEQUENCE [LARGE SCALE GENOMIC DNA]</scope>
    <source>
        <strain evidence="11 12">AC4r</strain>
    </source>
</reference>
<evidence type="ECO:0000256" key="9">
    <source>
        <dbReference type="SAM" id="Phobius"/>
    </source>
</evidence>
<evidence type="ECO:0000256" key="6">
    <source>
        <dbReference type="ARBA" id="ARBA00022989"/>
    </source>
</evidence>
<dbReference type="PANTHER" id="PTHR35011:SF2">
    <property type="entry name" value="2,3-DIKETO-L-GULONATE TRAP TRANSPORTER SMALL PERMEASE PROTEIN YIAM"/>
    <property type="match status" value="1"/>
</dbReference>
<evidence type="ECO:0000313" key="11">
    <source>
        <dbReference type="EMBL" id="RZT66414.1"/>
    </source>
</evidence>
<feature type="transmembrane region" description="Helical" evidence="9">
    <location>
        <begin position="26"/>
        <end position="50"/>
    </location>
</feature>
<dbReference type="OrthoDB" id="2085311at2"/>
<evidence type="ECO:0000256" key="1">
    <source>
        <dbReference type="ARBA" id="ARBA00004429"/>
    </source>
</evidence>
<proteinExistence type="inferred from homology"/>
<feature type="transmembrane region" description="Helical" evidence="9">
    <location>
        <begin position="62"/>
        <end position="81"/>
    </location>
</feature>
<dbReference type="Proteomes" id="UP000292408">
    <property type="component" value="Unassembled WGS sequence"/>
</dbReference>
<comment type="subcellular location">
    <subcellularLocation>
        <location evidence="1">Cell inner membrane</location>
        <topology evidence="1">Multi-pass membrane protein</topology>
    </subcellularLocation>
</comment>